<accession>A0A165SWL6</accession>
<evidence type="ECO:0000313" key="2">
    <source>
        <dbReference type="Proteomes" id="UP000076128"/>
    </source>
</evidence>
<sequence length="78" mass="8363">MLSVGDVLYLRIEDRAAAEGQALAPEYWRAVLALRGRMVTLSVLSDAGRPLTAAEARPVLDAFVARMQGANPSRPADP</sequence>
<reference evidence="1 2" key="1">
    <citation type="submission" date="2015-09" db="EMBL/GenBank/DDBJ databases">
        <title>Complete genome sequence of Defluviimonas alba cai42t isolated from an oilfield in Xinjiang.</title>
        <authorList>
            <person name="Geng S."/>
            <person name="Pan X."/>
            <person name="Wu X."/>
        </authorList>
    </citation>
    <scope>NUCLEOTIDE SEQUENCE [LARGE SCALE GENOMIC DNA]</scope>
    <source>
        <strain evidence="2">cai42</strain>
    </source>
</reference>
<evidence type="ECO:0000313" key="1">
    <source>
        <dbReference type="EMBL" id="AMY71919.1"/>
    </source>
</evidence>
<organism evidence="1 2">
    <name type="scientific">Frigidibacter mobilis</name>
    <dbReference type="NCBI Taxonomy" id="1335048"/>
    <lineage>
        <taxon>Bacteria</taxon>
        <taxon>Pseudomonadati</taxon>
        <taxon>Pseudomonadota</taxon>
        <taxon>Alphaproteobacteria</taxon>
        <taxon>Rhodobacterales</taxon>
        <taxon>Paracoccaceae</taxon>
        <taxon>Frigidibacter</taxon>
    </lineage>
</organism>
<name>A0A165SWL6_9RHOB</name>
<proteinExistence type="predicted"/>
<gene>
    <name evidence="1" type="ORF">AKL17_4709</name>
</gene>
<protein>
    <submittedName>
        <fullName evidence="1">Uncharacterized protein</fullName>
    </submittedName>
</protein>
<dbReference type="Proteomes" id="UP000076128">
    <property type="component" value="Chromosome"/>
</dbReference>
<dbReference type="AlphaFoldDB" id="A0A165SWL6"/>
<dbReference type="EMBL" id="CP012661">
    <property type="protein sequence ID" value="AMY71919.1"/>
    <property type="molecule type" value="Genomic_DNA"/>
</dbReference>
<dbReference type="STRING" id="1335048.AKL17_4709"/>
<keyword evidence="2" id="KW-1185">Reference proteome</keyword>
<dbReference type="KEGG" id="daa:AKL17_4709"/>